<gene>
    <name evidence="1" type="ORF">Amon01_000844600</name>
</gene>
<evidence type="ECO:0000313" key="2">
    <source>
        <dbReference type="Proteomes" id="UP001165063"/>
    </source>
</evidence>
<accession>A0A9W6Z908</accession>
<keyword evidence="2" id="KW-1185">Reference proteome</keyword>
<name>A0A9W6Z908_AMBMO</name>
<dbReference type="AlphaFoldDB" id="A0A9W6Z908"/>
<dbReference type="Proteomes" id="UP001165063">
    <property type="component" value="Unassembled WGS sequence"/>
</dbReference>
<evidence type="ECO:0000313" key="1">
    <source>
        <dbReference type="EMBL" id="GMG56379.1"/>
    </source>
</evidence>
<sequence>MCSAEFSSNFNREEPNANQDLEIRGFNMRIRNSLLFGMSKIGGANMEHFFGLTEDSVDSSVVEYGMTSFCWIDSLWVVALEIWSKGWARAQQADI</sequence>
<dbReference type="EMBL" id="BSXU01007500">
    <property type="protein sequence ID" value="GMG56379.1"/>
    <property type="molecule type" value="Genomic_DNA"/>
</dbReference>
<reference evidence="1" key="1">
    <citation type="submission" date="2023-04" db="EMBL/GenBank/DDBJ databases">
        <title>Ambrosiozyma monospora NBRC 1965.</title>
        <authorList>
            <person name="Ichikawa N."/>
            <person name="Sato H."/>
            <person name="Tonouchi N."/>
        </authorList>
    </citation>
    <scope>NUCLEOTIDE SEQUENCE</scope>
    <source>
        <strain evidence="1">NBRC 1965</strain>
    </source>
</reference>
<proteinExistence type="predicted"/>
<comment type="caution">
    <text evidence="1">The sequence shown here is derived from an EMBL/GenBank/DDBJ whole genome shotgun (WGS) entry which is preliminary data.</text>
</comment>
<organism evidence="1 2">
    <name type="scientific">Ambrosiozyma monospora</name>
    <name type="common">Yeast</name>
    <name type="synonym">Endomycopsis monosporus</name>
    <dbReference type="NCBI Taxonomy" id="43982"/>
    <lineage>
        <taxon>Eukaryota</taxon>
        <taxon>Fungi</taxon>
        <taxon>Dikarya</taxon>
        <taxon>Ascomycota</taxon>
        <taxon>Saccharomycotina</taxon>
        <taxon>Pichiomycetes</taxon>
        <taxon>Pichiales</taxon>
        <taxon>Pichiaceae</taxon>
        <taxon>Ambrosiozyma</taxon>
    </lineage>
</organism>
<protein>
    <submittedName>
        <fullName evidence="1">Unnamed protein product</fullName>
    </submittedName>
</protein>